<name>A0AAV8WIP3_9CUCU</name>
<proteinExistence type="predicted"/>
<evidence type="ECO:0000313" key="2">
    <source>
        <dbReference type="Proteomes" id="UP001162156"/>
    </source>
</evidence>
<dbReference type="EMBL" id="JANEYF010005896">
    <property type="protein sequence ID" value="KAJ8926459.1"/>
    <property type="molecule type" value="Genomic_DNA"/>
</dbReference>
<keyword evidence="2" id="KW-1185">Reference proteome</keyword>
<sequence>MTLPDLYNNIQLKELNLWKNFMNSNSCEAEFPTHCKLSGFQKVLVVQALRPDRLHSTMSQCVLHVTGWMQI</sequence>
<dbReference type="Proteomes" id="UP001162156">
    <property type="component" value="Unassembled WGS sequence"/>
</dbReference>
<reference evidence="1" key="1">
    <citation type="journal article" date="2023" name="Insect Mol. Biol.">
        <title>Genome sequencing provides insights into the evolution of gene families encoding plant cell wall-degrading enzymes in longhorned beetles.</title>
        <authorList>
            <person name="Shin N.R."/>
            <person name="Okamura Y."/>
            <person name="Kirsch R."/>
            <person name="Pauchet Y."/>
        </authorList>
    </citation>
    <scope>NUCLEOTIDE SEQUENCE</scope>
    <source>
        <strain evidence="1">RBIC_L_NR</strain>
    </source>
</reference>
<evidence type="ECO:0000313" key="1">
    <source>
        <dbReference type="EMBL" id="KAJ8926459.1"/>
    </source>
</evidence>
<protein>
    <submittedName>
        <fullName evidence="1">Uncharacterized protein</fullName>
    </submittedName>
</protein>
<accession>A0AAV8WIP3</accession>
<dbReference type="AlphaFoldDB" id="A0AAV8WIP3"/>
<comment type="caution">
    <text evidence="1">The sequence shown here is derived from an EMBL/GenBank/DDBJ whole genome shotgun (WGS) entry which is preliminary data.</text>
</comment>
<organism evidence="1 2">
    <name type="scientific">Rhamnusium bicolor</name>
    <dbReference type="NCBI Taxonomy" id="1586634"/>
    <lineage>
        <taxon>Eukaryota</taxon>
        <taxon>Metazoa</taxon>
        <taxon>Ecdysozoa</taxon>
        <taxon>Arthropoda</taxon>
        <taxon>Hexapoda</taxon>
        <taxon>Insecta</taxon>
        <taxon>Pterygota</taxon>
        <taxon>Neoptera</taxon>
        <taxon>Endopterygota</taxon>
        <taxon>Coleoptera</taxon>
        <taxon>Polyphaga</taxon>
        <taxon>Cucujiformia</taxon>
        <taxon>Chrysomeloidea</taxon>
        <taxon>Cerambycidae</taxon>
        <taxon>Lepturinae</taxon>
        <taxon>Rhagiini</taxon>
        <taxon>Rhamnusium</taxon>
    </lineage>
</organism>
<gene>
    <name evidence="1" type="ORF">NQ314_021248</name>
</gene>